<accession>A0A0A8YID0</accession>
<dbReference type="EMBL" id="GBRH01272675">
    <property type="protein sequence ID" value="JAD25220.1"/>
    <property type="molecule type" value="Transcribed_RNA"/>
</dbReference>
<name>A0A0A8YID0_ARUDO</name>
<protein>
    <submittedName>
        <fullName evidence="1">Uncharacterized protein</fullName>
    </submittedName>
</protein>
<dbReference type="AlphaFoldDB" id="A0A0A8YID0"/>
<proteinExistence type="predicted"/>
<organism evidence="1">
    <name type="scientific">Arundo donax</name>
    <name type="common">Giant reed</name>
    <name type="synonym">Donax arundinaceus</name>
    <dbReference type="NCBI Taxonomy" id="35708"/>
    <lineage>
        <taxon>Eukaryota</taxon>
        <taxon>Viridiplantae</taxon>
        <taxon>Streptophyta</taxon>
        <taxon>Embryophyta</taxon>
        <taxon>Tracheophyta</taxon>
        <taxon>Spermatophyta</taxon>
        <taxon>Magnoliopsida</taxon>
        <taxon>Liliopsida</taxon>
        <taxon>Poales</taxon>
        <taxon>Poaceae</taxon>
        <taxon>PACMAD clade</taxon>
        <taxon>Arundinoideae</taxon>
        <taxon>Arundineae</taxon>
        <taxon>Arundo</taxon>
    </lineage>
</organism>
<reference evidence="1" key="2">
    <citation type="journal article" date="2015" name="Data Brief">
        <title>Shoot transcriptome of the giant reed, Arundo donax.</title>
        <authorList>
            <person name="Barrero R.A."/>
            <person name="Guerrero F.D."/>
            <person name="Moolhuijzen P."/>
            <person name="Goolsby J.A."/>
            <person name="Tidwell J."/>
            <person name="Bellgard S.E."/>
            <person name="Bellgard M.I."/>
        </authorList>
    </citation>
    <scope>NUCLEOTIDE SEQUENCE</scope>
    <source>
        <tissue evidence="1">Shoot tissue taken approximately 20 cm above the soil surface</tissue>
    </source>
</reference>
<sequence length="36" mass="4065">MIYVFLNFYDSILSNIALAEMDCDSHNRSNALLGNV</sequence>
<reference evidence="1" key="1">
    <citation type="submission" date="2014-09" db="EMBL/GenBank/DDBJ databases">
        <authorList>
            <person name="Magalhaes I.L.F."/>
            <person name="Oliveira U."/>
            <person name="Santos F.R."/>
            <person name="Vidigal T.H.D.A."/>
            <person name="Brescovit A.D."/>
            <person name="Santos A.J."/>
        </authorList>
    </citation>
    <scope>NUCLEOTIDE SEQUENCE</scope>
    <source>
        <tissue evidence="1">Shoot tissue taken approximately 20 cm above the soil surface</tissue>
    </source>
</reference>
<evidence type="ECO:0000313" key="1">
    <source>
        <dbReference type="EMBL" id="JAD25220.1"/>
    </source>
</evidence>